<reference evidence="1" key="1">
    <citation type="journal article" date="2020" name="Stud. Mycol.">
        <title>101 Dothideomycetes genomes: a test case for predicting lifestyles and emergence of pathogens.</title>
        <authorList>
            <person name="Haridas S."/>
            <person name="Albert R."/>
            <person name="Binder M."/>
            <person name="Bloem J."/>
            <person name="Labutti K."/>
            <person name="Salamov A."/>
            <person name="Andreopoulos B."/>
            <person name="Baker S."/>
            <person name="Barry K."/>
            <person name="Bills G."/>
            <person name="Bluhm B."/>
            <person name="Cannon C."/>
            <person name="Castanera R."/>
            <person name="Culley D."/>
            <person name="Daum C."/>
            <person name="Ezra D."/>
            <person name="Gonzalez J."/>
            <person name="Henrissat B."/>
            <person name="Kuo A."/>
            <person name="Liang C."/>
            <person name="Lipzen A."/>
            <person name="Lutzoni F."/>
            <person name="Magnuson J."/>
            <person name="Mondo S."/>
            <person name="Nolan M."/>
            <person name="Ohm R."/>
            <person name="Pangilinan J."/>
            <person name="Park H.-J."/>
            <person name="Ramirez L."/>
            <person name="Alfaro M."/>
            <person name="Sun H."/>
            <person name="Tritt A."/>
            <person name="Yoshinaga Y."/>
            <person name="Zwiers L.-H."/>
            <person name="Turgeon B."/>
            <person name="Goodwin S."/>
            <person name="Spatafora J."/>
            <person name="Crous P."/>
            <person name="Grigoriev I."/>
        </authorList>
    </citation>
    <scope>NUCLEOTIDE SEQUENCE</scope>
    <source>
        <strain evidence="1">CBS 207.26</strain>
    </source>
</reference>
<evidence type="ECO:0008006" key="3">
    <source>
        <dbReference type="Google" id="ProtNLM"/>
    </source>
</evidence>
<evidence type="ECO:0000313" key="2">
    <source>
        <dbReference type="Proteomes" id="UP000800200"/>
    </source>
</evidence>
<feature type="non-terminal residue" evidence="1">
    <location>
        <position position="1"/>
    </location>
</feature>
<accession>A0A6A6DSS4</accession>
<protein>
    <recommendedName>
        <fullName evidence="3">Heterokaryon incompatibility domain-containing protein</fullName>
    </recommendedName>
</protein>
<dbReference type="AlphaFoldDB" id="A0A6A6DSS4"/>
<dbReference type="PANTHER" id="PTHR33112:SF10">
    <property type="entry name" value="TOL"/>
    <property type="match status" value="1"/>
</dbReference>
<dbReference type="EMBL" id="ML994655">
    <property type="protein sequence ID" value="KAF2181010.1"/>
    <property type="molecule type" value="Genomic_DNA"/>
</dbReference>
<dbReference type="PANTHER" id="PTHR33112">
    <property type="entry name" value="DOMAIN PROTEIN, PUTATIVE-RELATED"/>
    <property type="match status" value="1"/>
</dbReference>
<sequence length="300" mass="35203">WNQKDWEHEAKRMEGVFALAYCTIAATSAVNSKAGFLERNVSSEYIYAQDASGRRFYFFMLDPNFPRRLLTSGDQRTVEFIHFLSKDYSKRDLTEETDRCVAISGLEARIARSIGCQSRYGIFQQYLHRNLLWQRSNEEKTKRIGYVTQTVPSWSWMAYDGGIQFMDIPFGDVDWNDKLRFNRKYKHVFNKTGKHALVTDVGVFRNCSLEQKGIGYAILDSSKTERGWIQYDIERSEDLYAERCVVVGRKSHKDRHRLKNYEYCILVVRPTSKDDEYERVGVGLIQSDYVLRQRLNVRVV</sequence>
<organism evidence="1 2">
    <name type="scientific">Zopfia rhizophila CBS 207.26</name>
    <dbReference type="NCBI Taxonomy" id="1314779"/>
    <lineage>
        <taxon>Eukaryota</taxon>
        <taxon>Fungi</taxon>
        <taxon>Dikarya</taxon>
        <taxon>Ascomycota</taxon>
        <taxon>Pezizomycotina</taxon>
        <taxon>Dothideomycetes</taxon>
        <taxon>Dothideomycetes incertae sedis</taxon>
        <taxon>Zopfiaceae</taxon>
        <taxon>Zopfia</taxon>
    </lineage>
</organism>
<dbReference type="Proteomes" id="UP000800200">
    <property type="component" value="Unassembled WGS sequence"/>
</dbReference>
<dbReference type="OrthoDB" id="4161196at2759"/>
<name>A0A6A6DSS4_9PEZI</name>
<gene>
    <name evidence="1" type="ORF">K469DRAFT_793617</name>
</gene>
<evidence type="ECO:0000313" key="1">
    <source>
        <dbReference type="EMBL" id="KAF2181010.1"/>
    </source>
</evidence>
<keyword evidence="2" id="KW-1185">Reference proteome</keyword>
<proteinExistence type="predicted"/>